<evidence type="ECO:0000259" key="2">
    <source>
        <dbReference type="Pfam" id="PF04545"/>
    </source>
</evidence>
<accession>A0A0G0ZIK0</accession>
<reference evidence="3 4" key="1">
    <citation type="journal article" date="2015" name="Nature">
        <title>rRNA introns, odd ribosomes, and small enigmatic genomes across a large radiation of phyla.</title>
        <authorList>
            <person name="Brown C.T."/>
            <person name="Hug L.A."/>
            <person name="Thomas B.C."/>
            <person name="Sharon I."/>
            <person name="Castelle C.J."/>
            <person name="Singh A."/>
            <person name="Wilkins M.J."/>
            <person name="Williams K.H."/>
            <person name="Banfield J.F."/>
        </authorList>
    </citation>
    <scope>NUCLEOTIDE SEQUENCE [LARGE SCALE GENOMIC DNA]</scope>
</reference>
<dbReference type="Gene3D" id="1.10.10.10">
    <property type="entry name" value="Winged helix-like DNA-binding domain superfamily/Winged helix DNA-binding domain"/>
    <property type="match status" value="1"/>
</dbReference>
<dbReference type="InterPro" id="IPR007630">
    <property type="entry name" value="RNA_pol_sigma70_r4"/>
</dbReference>
<dbReference type="PRINTS" id="PR00046">
    <property type="entry name" value="SIGMA70FCT"/>
</dbReference>
<feature type="coiled-coil region" evidence="1">
    <location>
        <begin position="18"/>
        <end position="45"/>
    </location>
</feature>
<dbReference type="GO" id="GO:0006352">
    <property type="term" value="P:DNA-templated transcription initiation"/>
    <property type="evidence" value="ECO:0007669"/>
    <property type="project" value="InterPro"/>
</dbReference>
<dbReference type="SUPFAM" id="SSF88659">
    <property type="entry name" value="Sigma3 and sigma4 domains of RNA polymerase sigma factors"/>
    <property type="match status" value="1"/>
</dbReference>
<evidence type="ECO:0000313" key="4">
    <source>
        <dbReference type="Proteomes" id="UP000034753"/>
    </source>
</evidence>
<comment type="caution">
    <text evidence="3">The sequence shown here is derived from an EMBL/GenBank/DDBJ whole genome shotgun (WGS) entry which is preliminary data.</text>
</comment>
<dbReference type="EMBL" id="LCBN01000040">
    <property type="protein sequence ID" value="KKS12823.1"/>
    <property type="molecule type" value="Genomic_DNA"/>
</dbReference>
<dbReference type="InterPro" id="IPR000943">
    <property type="entry name" value="RNA_pol_sigma70"/>
</dbReference>
<sequence>MTLEEAGVKMHVTRERIRQIEAQALKKMRQKASRLEEEALTRQAQYLSNLCPRK</sequence>
<evidence type="ECO:0000313" key="3">
    <source>
        <dbReference type="EMBL" id="KKS12823.1"/>
    </source>
</evidence>
<feature type="domain" description="RNA polymerase sigma-70 region 4" evidence="2">
    <location>
        <begin position="1"/>
        <end position="30"/>
    </location>
</feature>
<dbReference type="AlphaFoldDB" id="A0A0G0ZIK0"/>
<dbReference type="PATRIC" id="fig|1618429.3.peg.803"/>
<organism evidence="3 4">
    <name type="scientific">Candidatus Daviesbacteria bacterium GW2011_GWB1_41_5</name>
    <dbReference type="NCBI Taxonomy" id="1618429"/>
    <lineage>
        <taxon>Bacteria</taxon>
        <taxon>Candidatus Daviesiibacteriota</taxon>
    </lineage>
</organism>
<keyword evidence="1" id="KW-0175">Coiled coil</keyword>
<gene>
    <name evidence="3" type="ORF">UU67_C0040G0012</name>
</gene>
<evidence type="ECO:0000256" key="1">
    <source>
        <dbReference type="SAM" id="Coils"/>
    </source>
</evidence>
<name>A0A0G0ZIK0_9BACT</name>
<protein>
    <submittedName>
        <fullName evidence="3">RNA polymerase sigma factor</fullName>
    </submittedName>
</protein>
<dbReference type="GO" id="GO:0003700">
    <property type="term" value="F:DNA-binding transcription factor activity"/>
    <property type="evidence" value="ECO:0007669"/>
    <property type="project" value="InterPro"/>
</dbReference>
<dbReference type="Proteomes" id="UP000034753">
    <property type="component" value="Unassembled WGS sequence"/>
</dbReference>
<dbReference type="InterPro" id="IPR036388">
    <property type="entry name" value="WH-like_DNA-bd_sf"/>
</dbReference>
<dbReference type="Pfam" id="PF04545">
    <property type="entry name" value="Sigma70_r4"/>
    <property type="match status" value="1"/>
</dbReference>
<dbReference type="InterPro" id="IPR013324">
    <property type="entry name" value="RNA_pol_sigma_r3/r4-like"/>
</dbReference>
<proteinExistence type="predicted"/>